<feature type="transmembrane region" description="Helical" evidence="10">
    <location>
        <begin position="413"/>
        <end position="431"/>
    </location>
</feature>
<feature type="transmembrane region" description="Helical" evidence="10">
    <location>
        <begin position="384"/>
        <end position="407"/>
    </location>
</feature>
<reference evidence="11 12" key="1">
    <citation type="submission" date="2013-04" db="EMBL/GenBank/DDBJ databases">
        <title>The Genome Sequence of Parabacteroides gordonii DSM 23371.</title>
        <authorList>
            <consortium name="The Broad Institute Genomics Platform"/>
            <person name="Earl A."/>
            <person name="Ward D."/>
            <person name="Feldgarden M."/>
            <person name="Gevers D."/>
            <person name="Martens E."/>
            <person name="Sakamoto M."/>
            <person name="Benno Y."/>
            <person name="Suzuki N."/>
            <person name="Matsunaga N."/>
            <person name="Koshihara K."/>
            <person name="Seki M."/>
            <person name="Komiya H."/>
            <person name="Walker B."/>
            <person name="Young S."/>
            <person name="Zeng Q."/>
            <person name="Gargeya S."/>
            <person name="Fitzgerald M."/>
            <person name="Haas B."/>
            <person name="Abouelleil A."/>
            <person name="Allen A.W."/>
            <person name="Alvarado L."/>
            <person name="Arachchi H.M."/>
            <person name="Berlin A.M."/>
            <person name="Chapman S.B."/>
            <person name="Gainer-Dewar J."/>
            <person name="Goldberg J."/>
            <person name="Griggs A."/>
            <person name="Gujja S."/>
            <person name="Hansen M."/>
            <person name="Howarth C."/>
            <person name="Imamovic A."/>
            <person name="Ireland A."/>
            <person name="Larimer J."/>
            <person name="McCowan C."/>
            <person name="Murphy C."/>
            <person name="Pearson M."/>
            <person name="Poon T.W."/>
            <person name="Priest M."/>
            <person name="Roberts A."/>
            <person name="Saif S."/>
            <person name="Shea T."/>
            <person name="Sisk P."/>
            <person name="Sykes S."/>
            <person name="Wortman J."/>
            <person name="Nusbaum C."/>
            <person name="Birren B."/>
        </authorList>
    </citation>
    <scope>NUCLEOTIDE SEQUENCE [LARGE SCALE GENOMIC DNA]</scope>
    <source>
        <strain evidence="11 12">MS-1</strain>
    </source>
</reference>
<dbReference type="PATRIC" id="fig|1203610.3.peg.5122"/>
<dbReference type="HOGENOM" id="CLU_012893_6_5_10"/>
<dbReference type="InterPro" id="IPR002528">
    <property type="entry name" value="MATE_fam"/>
</dbReference>
<evidence type="ECO:0000256" key="1">
    <source>
        <dbReference type="ARBA" id="ARBA00004651"/>
    </source>
</evidence>
<feature type="transmembrane region" description="Helical" evidence="10">
    <location>
        <begin position="45"/>
        <end position="69"/>
    </location>
</feature>
<evidence type="ECO:0000256" key="7">
    <source>
        <dbReference type="ARBA" id="ARBA00023065"/>
    </source>
</evidence>
<dbReference type="GO" id="GO:0042910">
    <property type="term" value="F:xenobiotic transmembrane transporter activity"/>
    <property type="evidence" value="ECO:0007669"/>
    <property type="project" value="InterPro"/>
</dbReference>
<evidence type="ECO:0000313" key="12">
    <source>
        <dbReference type="Proteomes" id="UP000033035"/>
    </source>
</evidence>
<comment type="caution">
    <text evidence="11">The sequence shown here is derived from an EMBL/GenBank/DDBJ whole genome shotgun (WGS) entry which is preliminary data.</text>
</comment>
<evidence type="ECO:0000256" key="5">
    <source>
        <dbReference type="ARBA" id="ARBA00022692"/>
    </source>
</evidence>
<dbReference type="EMBL" id="AQHW01000029">
    <property type="protein sequence ID" value="KKB47378.1"/>
    <property type="molecule type" value="Genomic_DNA"/>
</dbReference>
<accession>A0A0F5IPG1</accession>
<sequence length="440" mass="49643">MQFTNKQIWQITYPVLISLLMEHMIGLTDTAYLGRVGEVELGASALAGVYYLVIYMLGFGFSVGAQVLMARRNGAHDYTRIGPVFMQGSLFLLLLAATLFTVSHFYSPVILRKLIGSDDVYHATMSYIDWRVYGFFFSFVAVMFRAFYVGITKTKILTANSVVMVLTNVMLNYVLIFGKFGFPALGIAGAAIASSISEAVSVLFFIIYTWKKIDYKKYAMFSFTGIDFRMLKQILNVSIWIMVQHGIAFIGWFIFFVVMEHQGERPLAITNVVRSISSFLFMFVNAFASTSSSLVSNLIGQGKSDQVMGLCGRMMRLCYFFVLPISALLALFPDLVLRIYTDNPDLIQSSIPSLWVMLSSYLLAVPAFIYFFSVSGTGNTQSALLIDMASIFVYVAYTYFIGVWLMADVAVCWTTEFAYNGMLLISFFYLWKGNWRNKKI</sequence>
<feature type="transmembrane region" description="Helical" evidence="10">
    <location>
        <begin position="279"/>
        <end position="299"/>
    </location>
</feature>
<keyword evidence="3" id="KW-0050">Antiport</keyword>
<keyword evidence="8 10" id="KW-0472">Membrane</keyword>
<gene>
    <name evidence="11" type="ORF">HMPREF1536_05022</name>
</gene>
<dbReference type="CDD" id="cd13133">
    <property type="entry name" value="MATE_like_7"/>
    <property type="match status" value="1"/>
</dbReference>
<feature type="transmembrane region" description="Helical" evidence="10">
    <location>
        <begin position="130"/>
        <end position="149"/>
    </location>
</feature>
<dbReference type="InterPro" id="IPR048279">
    <property type="entry name" value="MdtK-like"/>
</dbReference>
<evidence type="ECO:0000313" key="11">
    <source>
        <dbReference type="EMBL" id="KKB47378.1"/>
    </source>
</evidence>
<keyword evidence="4" id="KW-1003">Cell membrane</keyword>
<keyword evidence="7" id="KW-0406">Ion transport</keyword>
<keyword evidence="2" id="KW-0813">Transport</keyword>
<keyword evidence="5 10" id="KW-0812">Transmembrane</keyword>
<feature type="transmembrane region" description="Helical" evidence="10">
    <location>
        <begin position="319"/>
        <end position="340"/>
    </location>
</feature>
<feature type="transmembrane region" description="Helical" evidence="10">
    <location>
        <begin position="12"/>
        <end position="33"/>
    </location>
</feature>
<evidence type="ECO:0000256" key="6">
    <source>
        <dbReference type="ARBA" id="ARBA00022989"/>
    </source>
</evidence>
<feature type="transmembrane region" description="Helical" evidence="10">
    <location>
        <begin position="239"/>
        <end position="259"/>
    </location>
</feature>
<dbReference type="GO" id="GO:0015297">
    <property type="term" value="F:antiporter activity"/>
    <property type="evidence" value="ECO:0007669"/>
    <property type="project" value="UniProtKB-KW"/>
</dbReference>
<dbReference type="GO" id="GO:0005886">
    <property type="term" value="C:plasma membrane"/>
    <property type="evidence" value="ECO:0007669"/>
    <property type="project" value="UniProtKB-SubCell"/>
</dbReference>
<feature type="transmembrane region" description="Helical" evidence="10">
    <location>
        <begin position="182"/>
        <end position="210"/>
    </location>
</feature>
<evidence type="ECO:0000256" key="3">
    <source>
        <dbReference type="ARBA" id="ARBA00022449"/>
    </source>
</evidence>
<feature type="transmembrane region" description="Helical" evidence="10">
    <location>
        <begin position="90"/>
        <end position="110"/>
    </location>
</feature>
<dbReference type="GO" id="GO:0006811">
    <property type="term" value="P:monoatomic ion transport"/>
    <property type="evidence" value="ECO:0007669"/>
    <property type="project" value="UniProtKB-KW"/>
</dbReference>
<evidence type="ECO:0000256" key="10">
    <source>
        <dbReference type="SAM" id="Phobius"/>
    </source>
</evidence>
<comment type="subcellular location">
    <subcellularLocation>
        <location evidence="1">Cell membrane</location>
        <topology evidence="1">Multi-pass membrane protein</topology>
    </subcellularLocation>
</comment>
<dbReference type="NCBIfam" id="TIGR00797">
    <property type="entry name" value="matE"/>
    <property type="match status" value="1"/>
</dbReference>
<organism evidence="11 12">
    <name type="scientific">Parabacteroides gordonii MS-1 = DSM 23371</name>
    <dbReference type="NCBI Taxonomy" id="1203610"/>
    <lineage>
        <taxon>Bacteria</taxon>
        <taxon>Pseudomonadati</taxon>
        <taxon>Bacteroidota</taxon>
        <taxon>Bacteroidia</taxon>
        <taxon>Bacteroidales</taxon>
        <taxon>Tannerellaceae</taxon>
        <taxon>Parabacteroides</taxon>
    </lineage>
</organism>
<dbReference type="PANTHER" id="PTHR43298">
    <property type="entry name" value="MULTIDRUG RESISTANCE PROTEIN NORM-RELATED"/>
    <property type="match status" value="1"/>
</dbReference>
<protein>
    <recommendedName>
        <fullName evidence="9">Multidrug-efflux transporter</fullName>
    </recommendedName>
</protein>
<dbReference type="Pfam" id="PF01554">
    <property type="entry name" value="MatE"/>
    <property type="match status" value="2"/>
</dbReference>
<evidence type="ECO:0000256" key="9">
    <source>
        <dbReference type="ARBA" id="ARBA00031636"/>
    </source>
</evidence>
<proteinExistence type="predicted"/>
<dbReference type="Proteomes" id="UP000033035">
    <property type="component" value="Unassembled WGS sequence"/>
</dbReference>
<dbReference type="PANTHER" id="PTHR43298:SF2">
    <property type="entry name" value="FMN_FAD EXPORTER YEEO-RELATED"/>
    <property type="match status" value="1"/>
</dbReference>
<feature type="transmembrane region" description="Helical" evidence="10">
    <location>
        <begin position="156"/>
        <end position="176"/>
    </location>
</feature>
<dbReference type="AlphaFoldDB" id="A0A0F5IPG1"/>
<name>A0A0F5IPG1_9BACT</name>
<dbReference type="STRING" id="1203610.HMPREF1536_05022"/>
<dbReference type="PIRSF" id="PIRSF006603">
    <property type="entry name" value="DinF"/>
    <property type="match status" value="1"/>
</dbReference>
<evidence type="ECO:0000256" key="8">
    <source>
        <dbReference type="ARBA" id="ARBA00023136"/>
    </source>
</evidence>
<dbReference type="RefSeq" id="WP_028728664.1">
    <property type="nucleotide sequence ID" value="NZ_AUAE01000035.1"/>
</dbReference>
<evidence type="ECO:0000256" key="2">
    <source>
        <dbReference type="ARBA" id="ARBA00022448"/>
    </source>
</evidence>
<keyword evidence="6 10" id="KW-1133">Transmembrane helix</keyword>
<dbReference type="InterPro" id="IPR050222">
    <property type="entry name" value="MATE_MdtK"/>
</dbReference>
<feature type="transmembrane region" description="Helical" evidence="10">
    <location>
        <begin position="352"/>
        <end position="372"/>
    </location>
</feature>
<evidence type="ECO:0000256" key="4">
    <source>
        <dbReference type="ARBA" id="ARBA00022475"/>
    </source>
</evidence>
<keyword evidence="12" id="KW-1185">Reference proteome</keyword>